<dbReference type="FunFam" id="3.30.200.20:FF:000542">
    <property type="entry name" value="Receptor-like serine/threonine-protein kinase At4g25390"/>
    <property type="match status" value="1"/>
</dbReference>
<evidence type="ECO:0000256" key="2">
    <source>
        <dbReference type="ARBA" id="ARBA00012513"/>
    </source>
</evidence>
<accession>D8RCH2</accession>
<evidence type="ECO:0000256" key="15">
    <source>
        <dbReference type="RuleBase" id="RU000304"/>
    </source>
</evidence>
<dbReference type="PANTHER" id="PTHR47973">
    <property type="entry name" value="CYSTEINE-RICH RECEPTOR-LIKE PROTEIN KINASE 3"/>
    <property type="match status" value="1"/>
</dbReference>
<evidence type="ECO:0000256" key="9">
    <source>
        <dbReference type="ARBA" id="ARBA00022840"/>
    </source>
</evidence>
<evidence type="ECO:0000256" key="4">
    <source>
        <dbReference type="ARBA" id="ARBA00022527"/>
    </source>
</evidence>
<evidence type="ECO:0000256" key="8">
    <source>
        <dbReference type="ARBA" id="ARBA00022777"/>
    </source>
</evidence>
<proteinExistence type="inferred from homology"/>
<dbReference type="InterPro" id="IPR011009">
    <property type="entry name" value="Kinase-like_dom_sf"/>
</dbReference>
<keyword evidence="8" id="KW-0418">Kinase</keyword>
<gene>
    <name evidence="17" type="ORF">SELMODRAFT_90825</name>
</gene>
<evidence type="ECO:0000256" key="11">
    <source>
        <dbReference type="ARBA" id="ARBA00023136"/>
    </source>
</evidence>
<dbReference type="KEGG" id="smo:SELMODRAFT_90825"/>
<keyword evidence="5" id="KW-0808">Transferase</keyword>
<dbReference type="InterPro" id="IPR052059">
    <property type="entry name" value="CR_Ser/Thr_kinase"/>
</dbReference>
<keyword evidence="3" id="KW-1003">Cell membrane</keyword>
<keyword evidence="7 14" id="KW-0547">Nucleotide-binding</keyword>
<dbReference type="Gene3D" id="1.10.510.10">
    <property type="entry name" value="Transferase(Phosphotransferase) domain 1"/>
    <property type="match status" value="1"/>
</dbReference>
<dbReference type="GO" id="GO:0005524">
    <property type="term" value="F:ATP binding"/>
    <property type="evidence" value="ECO:0007669"/>
    <property type="project" value="UniProtKB-UniRule"/>
</dbReference>
<evidence type="ECO:0000256" key="10">
    <source>
        <dbReference type="ARBA" id="ARBA00022989"/>
    </source>
</evidence>
<dbReference type="AlphaFoldDB" id="D8RCH2"/>
<organism evidence="18">
    <name type="scientific">Selaginella moellendorffii</name>
    <name type="common">Spikemoss</name>
    <dbReference type="NCBI Taxonomy" id="88036"/>
    <lineage>
        <taxon>Eukaryota</taxon>
        <taxon>Viridiplantae</taxon>
        <taxon>Streptophyta</taxon>
        <taxon>Embryophyta</taxon>
        <taxon>Tracheophyta</taxon>
        <taxon>Lycopodiopsida</taxon>
        <taxon>Selaginellales</taxon>
        <taxon>Selaginellaceae</taxon>
        <taxon>Selaginella</taxon>
    </lineage>
</organism>
<dbReference type="InterPro" id="IPR017441">
    <property type="entry name" value="Protein_kinase_ATP_BS"/>
</dbReference>
<dbReference type="Proteomes" id="UP000001514">
    <property type="component" value="Unassembled WGS sequence"/>
</dbReference>
<evidence type="ECO:0000256" key="7">
    <source>
        <dbReference type="ARBA" id="ARBA00022741"/>
    </source>
</evidence>
<comment type="catalytic activity">
    <reaction evidence="12">
        <text>L-threonyl-[protein] + ATP = O-phospho-L-threonyl-[protein] + ADP + H(+)</text>
        <dbReference type="Rhea" id="RHEA:46608"/>
        <dbReference type="Rhea" id="RHEA-COMP:11060"/>
        <dbReference type="Rhea" id="RHEA-COMP:11605"/>
        <dbReference type="ChEBI" id="CHEBI:15378"/>
        <dbReference type="ChEBI" id="CHEBI:30013"/>
        <dbReference type="ChEBI" id="CHEBI:30616"/>
        <dbReference type="ChEBI" id="CHEBI:61977"/>
        <dbReference type="ChEBI" id="CHEBI:456216"/>
        <dbReference type="EC" id="2.7.11.1"/>
    </reaction>
</comment>
<dbReference type="EC" id="2.7.11.1" evidence="2"/>
<comment type="subcellular location">
    <subcellularLocation>
        <location evidence="1">Cell membrane</location>
        <topology evidence="1">Single-pass membrane protein</topology>
    </subcellularLocation>
</comment>
<dbReference type="EMBL" id="GL377576">
    <property type="protein sequence ID" value="EFJ29851.1"/>
    <property type="molecule type" value="Genomic_DNA"/>
</dbReference>
<keyword evidence="4 15" id="KW-0723">Serine/threonine-protein kinase</keyword>
<dbReference type="Gramene" id="EFJ29851">
    <property type="protein sequence ID" value="EFJ29851"/>
    <property type="gene ID" value="SELMODRAFT_90825"/>
</dbReference>
<dbReference type="PROSITE" id="PS50011">
    <property type="entry name" value="PROTEIN_KINASE_DOM"/>
    <property type="match status" value="1"/>
</dbReference>
<protein>
    <recommendedName>
        <fullName evidence="2">non-specific serine/threonine protein kinase</fullName>
        <ecNumber evidence="2">2.7.11.1</ecNumber>
    </recommendedName>
</protein>
<evidence type="ECO:0000313" key="18">
    <source>
        <dbReference type="Proteomes" id="UP000001514"/>
    </source>
</evidence>
<evidence type="ECO:0000256" key="1">
    <source>
        <dbReference type="ARBA" id="ARBA00004162"/>
    </source>
</evidence>
<dbReference type="SMART" id="SM00220">
    <property type="entry name" value="S_TKc"/>
    <property type="match status" value="1"/>
</dbReference>
<dbReference type="CDD" id="cd14066">
    <property type="entry name" value="STKc_IRAK"/>
    <property type="match status" value="1"/>
</dbReference>
<feature type="domain" description="Protein kinase" evidence="16">
    <location>
        <begin position="19"/>
        <end position="297"/>
    </location>
</feature>
<reference evidence="17 18" key="1">
    <citation type="journal article" date="2011" name="Science">
        <title>The Selaginella genome identifies genetic changes associated with the evolution of vascular plants.</title>
        <authorList>
            <person name="Banks J.A."/>
            <person name="Nishiyama T."/>
            <person name="Hasebe M."/>
            <person name="Bowman J.L."/>
            <person name="Gribskov M."/>
            <person name="dePamphilis C."/>
            <person name="Albert V.A."/>
            <person name="Aono N."/>
            <person name="Aoyama T."/>
            <person name="Ambrose B.A."/>
            <person name="Ashton N.W."/>
            <person name="Axtell M.J."/>
            <person name="Barker E."/>
            <person name="Barker M.S."/>
            <person name="Bennetzen J.L."/>
            <person name="Bonawitz N.D."/>
            <person name="Chapple C."/>
            <person name="Cheng C."/>
            <person name="Correa L.G."/>
            <person name="Dacre M."/>
            <person name="DeBarry J."/>
            <person name="Dreyer I."/>
            <person name="Elias M."/>
            <person name="Engstrom E.M."/>
            <person name="Estelle M."/>
            <person name="Feng L."/>
            <person name="Finet C."/>
            <person name="Floyd S.K."/>
            <person name="Frommer W.B."/>
            <person name="Fujita T."/>
            <person name="Gramzow L."/>
            <person name="Gutensohn M."/>
            <person name="Harholt J."/>
            <person name="Hattori M."/>
            <person name="Heyl A."/>
            <person name="Hirai T."/>
            <person name="Hiwatashi Y."/>
            <person name="Ishikawa M."/>
            <person name="Iwata M."/>
            <person name="Karol K.G."/>
            <person name="Koehler B."/>
            <person name="Kolukisaoglu U."/>
            <person name="Kubo M."/>
            <person name="Kurata T."/>
            <person name="Lalonde S."/>
            <person name="Li K."/>
            <person name="Li Y."/>
            <person name="Litt A."/>
            <person name="Lyons E."/>
            <person name="Manning G."/>
            <person name="Maruyama T."/>
            <person name="Michael T.P."/>
            <person name="Mikami K."/>
            <person name="Miyazaki S."/>
            <person name="Morinaga S."/>
            <person name="Murata T."/>
            <person name="Mueller-Roeber B."/>
            <person name="Nelson D.R."/>
            <person name="Obara M."/>
            <person name="Oguri Y."/>
            <person name="Olmstead R.G."/>
            <person name="Onodera N."/>
            <person name="Petersen B.L."/>
            <person name="Pils B."/>
            <person name="Prigge M."/>
            <person name="Rensing S.A."/>
            <person name="Riano-Pachon D.M."/>
            <person name="Roberts A.W."/>
            <person name="Sato Y."/>
            <person name="Scheller H.V."/>
            <person name="Schulz B."/>
            <person name="Schulz C."/>
            <person name="Shakirov E.V."/>
            <person name="Shibagaki N."/>
            <person name="Shinohara N."/>
            <person name="Shippen D.E."/>
            <person name="Soerensen I."/>
            <person name="Sotooka R."/>
            <person name="Sugimoto N."/>
            <person name="Sugita M."/>
            <person name="Sumikawa N."/>
            <person name="Tanurdzic M."/>
            <person name="Theissen G."/>
            <person name="Ulvskov P."/>
            <person name="Wakazuki S."/>
            <person name="Weng J.K."/>
            <person name="Willats W.W."/>
            <person name="Wipf D."/>
            <person name="Wolf P.G."/>
            <person name="Yang L."/>
            <person name="Zimmer A.D."/>
            <person name="Zhu Q."/>
            <person name="Mitros T."/>
            <person name="Hellsten U."/>
            <person name="Loque D."/>
            <person name="Otillar R."/>
            <person name="Salamov A."/>
            <person name="Schmutz J."/>
            <person name="Shapiro H."/>
            <person name="Lindquist E."/>
            <person name="Lucas S."/>
            <person name="Rokhsar D."/>
            <person name="Grigoriev I.V."/>
        </authorList>
    </citation>
    <scope>NUCLEOTIDE SEQUENCE [LARGE SCALE GENOMIC DNA]</scope>
</reference>
<dbReference type="InParanoid" id="D8RCH2"/>
<evidence type="ECO:0000256" key="14">
    <source>
        <dbReference type="PROSITE-ProRule" id="PRU10141"/>
    </source>
</evidence>
<dbReference type="PROSITE" id="PS00107">
    <property type="entry name" value="PROTEIN_KINASE_ATP"/>
    <property type="match status" value="1"/>
</dbReference>
<name>D8RCH2_SELML</name>
<dbReference type="InterPro" id="IPR000719">
    <property type="entry name" value="Prot_kinase_dom"/>
</dbReference>
<keyword evidence="10" id="KW-1133">Transmembrane helix</keyword>
<evidence type="ECO:0000256" key="12">
    <source>
        <dbReference type="ARBA" id="ARBA00047899"/>
    </source>
</evidence>
<dbReference type="SUPFAM" id="SSF56112">
    <property type="entry name" value="Protein kinase-like (PK-like)"/>
    <property type="match status" value="1"/>
</dbReference>
<keyword evidence="6" id="KW-0812">Transmembrane</keyword>
<evidence type="ECO:0000256" key="13">
    <source>
        <dbReference type="ARBA" id="ARBA00048679"/>
    </source>
</evidence>
<feature type="binding site" evidence="14">
    <location>
        <position position="48"/>
    </location>
    <ligand>
        <name>ATP</name>
        <dbReference type="ChEBI" id="CHEBI:30616"/>
    </ligand>
</feature>
<dbReference type="OMA" id="NEDQENC"/>
<dbReference type="GO" id="GO:0005886">
    <property type="term" value="C:plasma membrane"/>
    <property type="evidence" value="ECO:0007669"/>
    <property type="project" value="UniProtKB-SubCell"/>
</dbReference>
<evidence type="ECO:0000256" key="3">
    <source>
        <dbReference type="ARBA" id="ARBA00022475"/>
    </source>
</evidence>
<dbReference type="Gene3D" id="3.30.200.20">
    <property type="entry name" value="Phosphorylase Kinase, domain 1"/>
    <property type="match status" value="1"/>
</dbReference>
<dbReference type="InterPro" id="IPR008271">
    <property type="entry name" value="Ser/Thr_kinase_AS"/>
</dbReference>
<comment type="catalytic activity">
    <reaction evidence="13">
        <text>L-seryl-[protein] + ATP = O-phospho-L-seryl-[protein] + ADP + H(+)</text>
        <dbReference type="Rhea" id="RHEA:17989"/>
        <dbReference type="Rhea" id="RHEA-COMP:9863"/>
        <dbReference type="Rhea" id="RHEA-COMP:11604"/>
        <dbReference type="ChEBI" id="CHEBI:15378"/>
        <dbReference type="ChEBI" id="CHEBI:29999"/>
        <dbReference type="ChEBI" id="CHEBI:30616"/>
        <dbReference type="ChEBI" id="CHEBI:83421"/>
        <dbReference type="ChEBI" id="CHEBI:456216"/>
        <dbReference type="EC" id="2.7.11.1"/>
    </reaction>
</comment>
<evidence type="ECO:0000259" key="16">
    <source>
        <dbReference type="PROSITE" id="PS50011"/>
    </source>
</evidence>
<dbReference type="GO" id="GO:0004674">
    <property type="term" value="F:protein serine/threonine kinase activity"/>
    <property type="evidence" value="ECO:0000318"/>
    <property type="project" value="GO_Central"/>
</dbReference>
<evidence type="ECO:0000256" key="6">
    <source>
        <dbReference type="ARBA" id="ARBA00022692"/>
    </source>
</evidence>
<evidence type="ECO:0000313" key="17">
    <source>
        <dbReference type="EMBL" id="EFJ29851.1"/>
    </source>
</evidence>
<evidence type="ECO:0000256" key="5">
    <source>
        <dbReference type="ARBA" id="ARBA00022679"/>
    </source>
</evidence>
<dbReference type="HOGENOM" id="CLU_000288_21_4_1"/>
<keyword evidence="18" id="KW-1185">Reference proteome</keyword>
<keyword evidence="9 14" id="KW-0067">ATP-binding</keyword>
<dbReference type="InterPro" id="IPR001245">
    <property type="entry name" value="Ser-Thr/Tyr_kinase_cat_dom"/>
</dbReference>
<dbReference type="Pfam" id="PF07714">
    <property type="entry name" value="PK_Tyr_Ser-Thr"/>
    <property type="match status" value="1"/>
</dbReference>
<keyword evidence="11" id="KW-0472">Membrane</keyword>
<dbReference type="FunFam" id="1.10.510.10:FF:000336">
    <property type="entry name" value="Cysteine-rich receptor-like protein kinase 2"/>
    <property type="match status" value="1"/>
</dbReference>
<dbReference type="eggNOG" id="ENOG502QQPW">
    <property type="taxonomic scope" value="Eukaryota"/>
</dbReference>
<comment type="similarity">
    <text evidence="15">Belongs to the protein kinase superfamily.</text>
</comment>
<dbReference type="PROSITE" id="PS00108">
    <property type="entry name" value="PROTEIN_KINASE_ST"/>
    <property type="match status" value="1"/>
</dbReference>
<sequence length="325" mass="36335">MGNPRLFTYNELSVATDSFSEENQLGQGGFGVVYKANLKDGTQVAVKKLSLHSKQGKQEFVNELNIITGIRHRNLAMLHGYCVEANERLLVYEFLENGSLDSALFQSSSALNWQSRFQITIGIARGLAYLHEESHFQIIHRDIKASNVLLDAKLQPKISDFGLSKLFDLDGKHVVSKVAGTFGYMAPEYAVHRRLSPKADVFSFGVPVLVILSGRKCVDLARSSGQEHIVQMTWKLCEAGKLDECVDWKLGSDYDPDEVYRMVHIALLCTQEREELRPVMSDVVTMLLGRLDLHPLPTHAPGTYLKTRTSSSTGNRCSIEVFSAR</sequence>